<keyword evidence="4" id="KW-1185">Reference proteome</keyword>
<organism evidence="3 4">
    <name type="scientific">Mycena maculata</name>
    <dbReference type="NCBI Taxonomy" id="230809"/>
    <lineage>
        <taxon>Eukaryota</taxon>
        <taxon>Fungi</taxon>
        <taxon>Dikarya</taxon>
        <taxon>Basidiomycota</taxon>
        <taxon>Agaricomycotina</taxon>
        <taxon>Agaricomycetes</taxon>
        <taxon>Agaricomycetidae</taxon>
        <taxon>Agaricales</taxon>
        <taxon>Marasmiineae</taxon>
        <taxon>Mycenaceae</taxon>
        <taxon>Mycena</taxon>
    </lineage>
</organism>
<evidence type="ECO:0000313" key="3">
    <source>
        <dbReference type="EMBL" id="KAJ7758168.1"/>
    </source>
</evidence>
<evidence type="ECO:0000256" key="1">
    <source>
        <dbReference type="SAM" id="MobiDB-lite"/>
    </source>
</evidence>
<feature type="compositionally biased region" description="Acidic residues" evidence="1">
    <location>
        <begin position="72"/>
        <end position="83"/>
    </location>
</feature>
<feature type="compositionally biased region" description="Low complexity" evidence="1">
    <location>
        <begin position="19"/>
        <end position="35"/>
    </location>
</feature>
<keyword evidence="2" id="KW-0812">Transmembrane</keyword>
<dbReference type="EMBL" id="JARJLG010000056">
    <property type="protein sequence ID" value="KAJ7758168.1"/>
    <property type="molecule type" value="Genomic_DNA"/>
</dbReference>
<dbReference type="AlphaFoldDB" id="A0AAD7J825"/>
<feature type="region of interest" description="Disordered" evidence="1">
    <location>
        <begin position="1"/>
        <end position="230"/>
    </location>
</feature>
<protein>
    <submittedName>
        <fullName evidence="3">Uncharacterized protein</fullName>
    </submittedName>
</protein>
<keyword evidence="2" id="KW-1133">Transmembrane helix</keyword>
<proteinExistence type="predicted"/>
<name>A0AAD7J825_9AGAR</name>
<keyword evidence="2" id="KW-0472">Membrane</keyword>
<sequence length="423" mass="43986">MSLAGRPPFATNEPETFYQSSPQPRAPVPQQQPAAKRTSAYDVYDNYLQPGEGAANRNSGIGALGMGFMNADMDDSDDEDDEEDLRRARSAAVPPSPSKHAALAAATGATTTSPKGPFAPERLETPPPQYKQQQQQQTPTRTPATPTRAPASPAIAAPRPGYAAPMTALNQSANNGIARPAPSAAPAGRVPASGGHPNLRIVAPAPSPPGSPFAPGSPYGTPSPSASPHPLQAPVTPITPIFARPQRTQTMTSDQSVAFSDQGLIMRGDGEGRVLARGRGEKGEQFWRRFSMVAKDPDEKRPSSWLKDTQGSTSSLRRWVWIIGVILVICAAGGIGLGVYISEKASANYRPAAIGGSANDGGSAILTTSSTATGKSVAAAIATSSALHVSPTNTVARREPLPHATAAAGHALRNRHTAAHFAL</sequence>
<accession>A0AAD7J825</accession>
<evidence type="ECO:0000256" key="2">
    <source>
        <dbReference type="SAM" id="Phobius"/>
    </source>
</evidence>
<evidence type="ECO:0000313" key="4">
    <source>
        <dbReference type="Proteomes" id="UP001215280"/>
    </source>
</evidence>
<comment type="caution">
    <text evidence="3">The sequence shown here is derived from an EMBL/GenBank/DDBJ whole genome shotgun (WGS) entry which is preliminary data.</text>
</comment>
<feature type="compositionally biased region" description="Low complexity" evidence="1">
    <location>
        <begin position="101"/>
        <end position="112"/>
    </location>
</feature>
<reference evidence="3" key="1">
    <citation type="submission" date="2023-03" db="EMBL/GenBank/DDBJ databases">
        <title>Massive genome expansion in bonnet fungi (Mycena s.s.) driven by repeated elements and novel gene families across ecological guilds.</title>
        <authorList>
            <consortium name="Lawrence Berkeley National Laboratory"/>
            <person name="Harder C.B."/>
            <person name="Miyauchi S."/>
            <person name="Viragh M."/>
            <person name="Kuo A."/>
            <person name="Thoen E."/>
            <person name="Andreopoulos B."/>
            <person name="Lu D."/>
            <person name="Skrede I."/>
            <person name="Drula E."/>
            <person name="Henrissat B."/>
            <person name="Morin E."/>
            <person name="Kohler A."/>
            <person name="Barry K."/>
            <person name="LaButti K."/>
            <person name="Morin E."/>
            <person name="Salamov A."/>
            <person name="Lipzen A."/>
            <person name="Mereny Z."/>
            <person name="Hegedus B."/>
            <person name="Baldrian P."/>
            <person name="Stursova M."/>
            <person name="Weitz H."/>
            <person name="Taylor A."/>
            <person name="Grigoriev I.V."/>
            <person name="Nagy L.G."/>
            <person name="Martin F."/>
            <person name="Kauserud H."/>
        </authorList>
    </citation>
    <scope>NUCLEOTIDE SEQUENCE</scope>
    <source>
        <strain evidence="3">CBHHK188m</strain>
    </source>
</reference>
<feature type="compositionally biased region" description="Low complexity" evidence="1">
    <location>
        <begin position="130"/>
        <end position="160"/>
    </location>
</feature>
<dbReference type="Proteomes" id="UP001215280">
    <property type="component" value="Unassembled WGS sequence"/>
</dbReference>
<feature type="compositionally biased region" description="Low complexity" evidence="1">
    <location>
        <begin position="176"/>
        <end position="195"/>
    </location>
</feature>
<gene>
    <name evidence="3" type="ORF">DFH07DRAFT_884799</name>
</gene>
<feature type="transmembrane region" description="Helical" evidence="2">
    <location>
        <begin position="319"/>
        <end position="341"/>
    </location>
</feature>